<evidence type="ECO:0000313" key="2">
    <source>
        <dbReference type="EMBL" id="GCE04235.1"/>
    </source>
</evidence>
<comment type="caution">
    <text evidence="2">The sequence shown here is derived from an EMBL/GenBank/DDBJ whole genome shotgun (WGS) entry which is preliminary data.</text>
</comment>
<dbReference type="AlphaFoldDB" id="A0A401ZBI9"/>
<organism evidence="2 3">
    <name type="scientific">Dictyobacter aurantiacus</name>
    <dbReference type="NCBI Taxonomy" id="1936993"/>
    <lineage>
        <taxon>Bacteria</taxon>
        <taxon>Bacillati</taxon>
        <taxon>Chloroflexota</taxon>
        <taxon>Ktedonobacteria</taxon>
        <taxon>Ktedonobacterales</taxon>
        <taxon>Dictyobacteraceae</taxon>
        <taxon>Dictyobacter</taxon>
    </lineage>
</organism>
<evidence type="ECO:0000313" key="3">
    <source>
        <dbReference type="Proteomes" id="UP000287224"/>
    </source>
</evidence>
<keyword evidence="3" id="KW-1185">Reference proteome</keyword>
<feature type="transmembrane region" description="Helical" evidence="1">
    <location>
        <begin position="12"/>
        <end position="45"/>
    </location>
</feature>
<keyword evidence="1" id="KW-0812">Transmembrane</keyword>
<reference evidence="3" key="1">
    <citation type="submission" date="2018-12" db="EMBL/GenBank/DDBJ databases">
        <title>Tengunoibacter tsumagoiensis gen. nov., sp. nov., Dictyobacter kobayashii sp. nov., D. alpinus sp. nov., and D. joshuensis sp. nov. and description of Dictyobacteraceae fam. nov. within the order Ktedonobacterales isolated from Tengu-no-mugimeshi.</title>
        <authorList>
            <person name="Wang C.M."/>
            <person name="Zheng Y."/>
            <person name="Sakai Y."/>
            <person name="Toyoda A."/>
            <person name="Minakuchi Y."/>
            <person name="Abe K."/>
            <person name="Yokota A."/>
            <person name="Yabe S."/>
        </authorList>
    </citation>
    <scope>NUCLEOTIDE SEQUENCE [LARGE SCALE GENOMIC DNA]</scope>
    <source>
        <strain evidence="3">S-27</strain>
    </source>
</reference>
<name>A0A401ZBI9_9CHLR</name>
<protein>
    <submittedName>
        <fullName evidence="2">Uncharacterized protein</fullName>
    </submittedName>
</protein>
<dbReference type="Proteomes" id="UP000287224">
    <property type="component" value="Unassembled WGS sequence"/>
</dbReference>
<dbReference type="RefSeq" id="WP_160145716.1">
    <property type="nucleotide sequence ID" value="NZ_BIFQ01000001.1"/>
</dbReference>
<dbReference type="EMBL" id="BIFQ01000001">
    <property type="protein sequence ID" value="GCE04235.1"/>
    <property type="molecule type" value="Genomic_DNA"/>
</dbReference>
<sequence>MSSSIHIVQQVPAWWLALVAFLQGSILLCWFPFIILIALVCIVAMKKPSKHRQID</sequence>
<proteinExistence type="predicted"/>
<evidence type="ECO:0000256" key="1">
    <source>
        <dbReference type="SAM" id="Phobius"/>
    </source>
</evidence>
<accession>A0A401ZBI9</accession>
<keyword evidence="1" id="KW-1133">Transmembrane helix</keyword>
<keyword evidence="1" id="KW-0472">Membrane</keyword>
<gene>
    <name evidence="2" type="ORF">KDAU_15640</name>
</gene>